<keyword evidence="10 14" id="KW-0206">Cytoskeleton</keyword>
<dbReference type="InterPro" id="IPR037190">
    <property type="entry name" value="LIS1_N"/>
</dbReference>
<evidence type="ECO:0000256" key="6">
    <source>
        <dbReference type="ARBA" id="ARBA00022701"/>
    </source>
</evidence>
<feature type="repeat" description="WD" evidence="15">
    <location>
        <begin position="131"/>
        <end position="172"/>
    </location>
</feature>
<dbReference type="Pfam" id="PF24951">
    <property type="entry name" value="LisH_PAC1"/>
    <property type="match status" value="1"/>
</dbReference>
<comment type="caution">
    <text evidence="17">The sequence shown here is derived from an EMBL/GenBank/DDBJ whole genome shotgun (WGS) entry which is preliminary data.</text>
</comment>
<comment type="subunit">
    <text evidence="14">Self-associates. Interacts with nudE and dynein.</text>
</comment>
<evidence type="ECO:0000256" key="8">
    <source>
        <dbReference type="ARBA" id="ARBA00022776"/>
    </source>
</evidence>
<comment type="function">
    <text evidence="14">Positively regulates the activity of the minus-end directed microtubule motor protein dynein. May enhance dynein-mediated microtubule sliding by targeting dynein to the microtubule plus end. Required for nuclear migration during vegetative growth as well as development. Required for retrograde early endosome (EE) transport from the hyphal tip. Required for localization of dynein to the mitotic spindle poles. Recruits additional proteins to the dynein complex at SPBs.</text>
</comment>
<evidence type="ECO:0000259" key="16">
    <source>
        <dbReference type="Pfam" id="PF24951"/>
    </source>
</evidence>
<feature type="domain" description="PAC1-like LisH-like dimerisation" evidence="16">
    <location>
        <begin position="9"/>
        <end position="41"/>
    </location>
</feature>
<evidence type="ECO:0000256" key="13">
    <source>
        <dbReference type="ARBA" id="ARBA00043913"/>
    </source>
</evidence>
<keyword evidence="4 15" id="KW-0853">WD repeat</keyword>
<dbReference type="GO" id="GO:0000922">
    <property type="term" value="C:spindle pole"/>
    <property type="evidence" value="ECO:0007669"/>
    <property type="project" value="UniProtKB-SubCell"/>
</dbReference>
<dbReference type="EMBL" id="JAPMSZ010000001">
    <property type="protein sequence ID" value="KAJ5114297.1"/>
    <property type="molecule type" value="Genomic_DNA"/>
</dbReference>
<dbReference type="AlphaFoldDB" id="A0A9W9G970"/>
<dbReference type="SUPFAM" id="SSF109925">
    <property type="entry name" value="Lissencephaly-1 protein (Lis-1, PAF-AH alpha) N-terminal domain"/>
    <property type="match status" value="1"/>
</dbReference>
<dbReference type="PRINTS" id="PR00320">
    <property type="entry name" value="GPROTEINBRPT"/>
</dbReference>
<keyword evidence="3 14" id="KW-0963">Cytoplasm</keyword>
<accession>A0A9W9G970</accession>
<dbReference type="PROSITE" id="PS00678">
    <property type="entry name" value="WD_REPEATS_1"/>
    <property type="match status" value="2"/>
</dbReference>
<dbReference type="GO" id="GO:0005741">
    <property type="term" value="C:mitochondrial outer membrane"/>
    <property type="evidence" value="ECO:0007669"/>
    <property type="project" value="UniProtKB-SubCell"/>
</dbReference>
<evidence type="ECO:0000256" key="7">
    <source>
        <dbReference type="ARBA" id="ARBA00022737"/>
    </source>
</evidence>
<keyword evidence="18" id="KW-1185">Reference proteome</keyword>
<sequence>MIPTLTAEQTDELHNSIIVYLVSVNASRSAALLRQELGIDSNADDAGKKYHGLLEKKWASETRLQKRILELEIQLARIQPDLKPVNPVKSPLVNIRSIPIKLCESEAKPASPIPLRSNTTWLPGSHPKHTLQSHRGAVTCVSFHPFHHTLASASEDCTINIWDWKLGKLERTLKGHPKPVLGVDYGEPNRHTLLASCSSDLTIKLWDASNNYTIIRTLSGHEHLVSAVRFAPPGNLLVSASRDASLRIWDALTGACVKVISTSAWVRDVSLSEDGAWLVSAGHDHAAILWDLSSGDVQASLQGHGSCVECCAVAPQSSHVHLAALDPSRSPSSQSAAFIATGARDKTIRIWDDQGTVVKILEGHHSWVRGLVFHPGGKYLISVGDDRTIRCWDLSQEARLVKTIAGAPIHFVSCVGLLHQGTSRVLATGSSGSCVRIWM</sequence>
<comment type="function">
    <text evidence="13">Involved in mitochondrial fission. Acts as an adapter protein required to form mitochondrial fission complexes. Formation of these complexes is required to promote constriction and fission of the mitochondrial compartment at a late step in mitochondrial division.</text>
</comment>
<protein>
    <recommendedName>
        <fullName evidence="14">Nuclear distribution protein nudF</fullName>
    </recommendedName>
    <alternativeName>
        <fullName evidence="14">Lissencephaly-1 homolog</fullName>
        <shortName evidence="14">LIS-1</shortName>
    </alternativeName>
</protein>
<dbReference type="PANTHER" id="PTHR22847">
    <property type="entry name" value="WD40 REPEAT PROTEIN"/>
    <property type="match status" value="1"/>
</dbReference>
<reference evidence="17" key="2">
    <citation type="journal article" date="2023" name="IMA Fungus">
        <title>Comparative genomic study of the Penicillium genus elucidates a diverse pangenome and 15 lateral gene transfer events.</title>
        <authorList>
            <person name="Petersen C."/>
            <person name="Sorensen T."/>
            <person name="Nielsen M.R."/>
            <person name="Sondergaard T.E."/>
            <person name="Sorensen J.L."/>
            <person name="Fitzpatrick D.A."/>
            <person name="Frisvad J.C."/>
            <person name="Nielsen K.L."/>
        </authorList>
    </citation>
    <scope>NUCLEOTIDE SEQUENCE</scope>
    <source>
        <strain evidence="17">IBT 34128</strain>
    </source>
</reference>
<evidence type="ECO:0000256" key="5">
    <source>
        <dbReference type="ARBA" id="ARBA00022618"/>
    </source>
</evidence>
<keyword evidence="2 14" id="KW-0813">Transport</keyword>
<evidence type="ECO:0000256" key="15">
    <source>
        <dbReference type="PROSITE-ProRule" id="PRU00221"/>
    </source>
</evidence>
<dbReference type="InterPro" id="IPR036322">
    <property type="entry name" value="WD40_repeat_dom_sf"/>
</dbReference>
<dbReference type="GO" id="GO:0005875">
    <property type="term" value="C:microtubule associated complex"/>
    <property type="evidence" value="ECO:0007669"/>
    <property type="project" value="UniProtKB-UniRule"/>
</dbReference>
<feature type="repeat" description="WD" evidence="15">
    <location>
        <begin position="218"/>
        <end position="259"/>
    </location>
</feature>
<feature type="repeat" description="WD" evidence="15">
    <location>
        <begin position="361"/>
        <end position="402"/>
    </location>
</feature>
<dbReference type="PANTHER" id="PTHR22847:SF637">
    <property type="entry name" value="WD REPEAT DOMAIN 5B"/>
    <property type="match status" value="1"/>
</dbReference>
<comment type="domain">
    <text evidence="14">Dimerization mediated by the LisH domain may be required to activate dynein.</text>
</comment>
<dbReference type="InterPro" id="IPR001680">
    <property type="entry name" value="WD40_rpt"/>
</dbReference>
<dbReference type="GO" id="GO:0051301">
    <property type="term" value="P:cell division"/>
    <property type="evidence" value="ECO:0007669"/>
    <property type="project" value="UniProtKB-KW"/>
</dbReference>
<dbReference type="Pfam" id="PF00400">
    <property type="entry name" value="WD40"/>
    <property type="match status" value="6"/>
</dbReference>
<dbReference type="SMART" id="SM00320">
    <property type="entry name" value="WD40"/>
    <property type="match status" value="7"/>
</dbReference>
<keyword evidence="8 14" id="KW-0498">Mitosis</keyword>
<comment type="similarity">
    <text evidence="14">Belongs to the WD repeat LIS1/nudF family.</text>
</comment>
<evidence type="ECO:0000313" key="17">
    <source>
        <dbReference type="EMBL" id="KAJ5114297.1"/>
    </source>
</evidence>
<dbReference type="InterPro" id="IPR006594">
    <property type="entry name" value="LisH"/>
</dbReference>
<dbReference type="PROSITE" id="PS50294">
    <property type="entry name" value="WD_REPEATS_REGION"/>
    <property type="match status" value="4"/>
</dbReference>
<keyword evidence="9 14" id="KW-0175">Coiled coil</keyword>
<dbReference type="PROSITE" id="PS50082">
    <property type="entry name" value="WD_REPEATS_2"/>
    <property type="match status" value="6"/>
</dbReference>
<comment type="subcellular location">
    <subcellularLocation>
        <location evidence="14">Cytoplasm</location>
        <location evidence="14">Cytoskeleton</location>
    </subcellularLocation>
    <subcellularLocation>
        <location evidence="14">Cytoplasm</location>
        <location evidence="14">Cytoskeleton</location>
        <location evidence="14">Spindle pole</location>
    </subcellularLocation>
    <subcellularLocation>
        <location evidence="1">Mitochondrion outer membrane</location>
        <topology evidence="1">Peripheral membrane protein</topology>
        <orientation evidence="1">Cytoplasmic side</orientation>
    </subcellularLocation>
    <text evidence="14">Localizes to the plus ends of microtubules at the hyphal tip and the mitotic spindle poles.</text>
</comment>
<evidence type="ECO:0000256" key="9">
    <source>
        <dbReference type="ARBA" id="ARBA00023054"/>
    </source>
</evidence>
<keyword evidence="7" id="KW-0677">Repeat</keyword>
<dbReference type="InterPro" id="IPR020472">
    <property type="entry name" value="WD40_PAC1"/>
</dbReference>
<dbReference type="InterPro" id="IPR056795">
    <property type="entry name" value="PAC1-like_LisH-like_dom"/>
</dbReference>
<dbReference type="Gene3D" id="2.130.10.10">
    <property type="entry name" value="YVTN repeat-like/Quinoprotein amine dehydrogenase"/>
    <property type="match status" value="1"/>
</dbReference>
<dbReference type="GO" id="GO:0051012">
    <property type="term" value="P:microtubule sliding"/>
    <property type="evidence" value="ECO:0007669"/>
    <property type="project" value="UniProtKB-UniRule"/>
</dbReference>
<evidence type="ECO:0000256" key="14">
    <source>
        <dbReference type="HAMAP-Rule" id="MF_03141"/>
    </source>
</evidence>
<evidence type="ECO:0000256" key="10">
    <source>
        <dbReference type="ARBA" id="ARBA00023212"/>
    </source>
</evidence>
<evidence type="ECO:0000256" key="12">
    <source>
        <dbReference type="ARBA" id="ARBA00038415"/>
    </source>
</evidence>
<dbReference type="Proteomes" id="UP001141434">
    <property type="component" value="Unassembled WGS sequence"/>
</dbReference>
<dbReference type="HAMAP" id="MF_03141">
    <property type="entry name" value="lis1"/>
    <property type="match status" value="1"/>
</dbReference>
<feature type="repeat" description="WD" evidence="15">
    <location>
        <begin position="259"/>
        <end position="300"/>
    </location>
</feature>
<feature type="repeat" description="WD" evidence="15">
    <location>
        <begin position="333"/>
        <end position="352"/>
    </location>
</feature>
<dbReference type="SUPFAM" id="SSF50978">
    <property type="entry name" value="WD40 repeat-like"/>
    <property type="match status" value="1"/>
</dbReference>
<evidence type="ECO:0000256" key="4">
    <source>
        <dbReference type="ARBA" id="ARBA00022574"/>
    </source>
</evidence>
<proteinExistence type="inferred from homology"/>
<dbReference type="OrthoDB" id="10264588at2759"/>
<name>A0A9W9G970_9EURO</name>
<dbReference type="InterPro" id="IPR017252">
    <property type="entry name" value="Dynein_regulator_LIS1"/>
</dbReference>
<dbReference type="CDD" id="cd00200">
    <property type="entry name" value="WD40"/>
    <property type="match status" value="1"/>
</dbReference>
<evidence type="ECO:0000256" key="3">
    <source>
        <dbReference type="ARBA" id="ARBA00022490"/>
    </source>
</evidence>
<feature type="repeat" description="WD" evidence="15">
    <location>
        <begin position="173"/>
        <end position="216"/>
    </location>
</feature>
<keyword evidence="11 14" id="KW-0131">Cell cycle</keyword>
<dbReference type="Gene3D" id="1.20.960.30">
    <property type="match status" value="1"/>
</dbReference>
<dbReference type="InterPro" id="IPR015943">
    <property type="entry name" value="WD40/YVTN_repeat-like_dom_sf"/>
</dbReference>
<dbReference type="GO" id="GO:0070840">
    <property type="term" value="F:dynein complex binding"/>
    <property type="evidence" value="ECO:0007669"/>
    <property type="project" value="UniProtKB-UniRule"/>
</dbReference>
<gene>
    <name evidence="14" type="primary">nudF</name>
    <name evidence="14" type="synonym">lis1</name>
    <name evidence="17" type="ORF">NUU61_000056</name>
</gene>
<dbReference type="GO" id="GO:0005874">
    <property type="term" value="C:microtubule"/>
    <property type="evidence" value="ECO:0007669"/>
    <property type="project" value="UniProtKB-KW"/>
</dbReference>
<evidence type="ECO:0000256" key="11">
    <source>
        <dbReference type="ARBA" id="ARBA00023306"/>
    </source>
</evidence>
<comment type="similarity">
    <text evidence="12">Belongs to the WD repeat MDV1/CAF4 family.</text>
</comment>
<dbReference type="PROSITE" id="PS50896">
    <property type="entry name" value="LISH"/>
    <property type="match status" value="1"/>
</dbReference>
<keyword evidence="6 14" id="KW-0493">Microtubule</keyword>
<reference evidence="17" key="1">
    <citation type="submission" date="2022-11" db="EMBL/GenBank/DDBJ databases">
        <authorList>
            <person name="Petersen C."/>
        </authorList>
    </citation>
    <scope>NUCLEOTIDE SEQUENCE</scope>
    <source>
        <strain evidence="17">IBT 34128</strain>
    </source>
</reference>
<dbReference type="InterPro" id="IPR019775">
    <property type="entry name" value="WD40_repeat_CS"/>
</dbReference>
<dbReference type="GO" id="GO:1990234">
    <property type="term" value="C:transferase complex"/>
    <property type="evidence" value="ECO:0007669"/>
    <property type="project" value="UniProtKB-ARBA"/>
</dbReference>
<evidence type="ECO:0000256" key="2">
    <source>
        <dbReference type="ARBA" id="ARBA00022448"/>
    </source>
</evidence>
<evidence type="ECO:0000256" key="1">
    <source>
        <dbReference type="ARBA" id="ARBA00004570"/>
    </source>
</evidence>
<evidence type="ECO:0000313" key="18">
    <source>
        <dbReference type="Proteomes" id="UP001141434"/>
    </source>
</evidence>
<dbReference type="PIRSF" id="PIRSF037647">
    <property type="entry name" value="Dynein_regulator_Lis1"/>
    <property type="match status" value="1"/>
</dbReference>
<keyword evidence="5 14" id="KW-0132">Cell division</keyword>
<organism evidence="17 18">
    <name type="scientific">Penicillium alfredii</name>
    <dbReference type="NCBI Taxonomy" id="1506179"/>
    <lineage>
        <taxon>Eukaryota</taxon>
        <taxon>Fungi</taxon>
        <taxon>Dikarya</taxon>
        <taxon>Ascomycota</taxon>
        <taxon>Pezizomycotina</taxon>
        <taxon>Eurotiomycetes</taxon>
        <taxon>Eurotiomycetidae</taxon>
        <taxon>Eurotiales</taxon>
        <taxon>Aspergillaceae</taxon>
        <taxon>Penicillium</taxon>
    </lineage>
</organism>
<dbReference type="GO" id="GO:0000132">
    <property type="term" value="P:establishment of mitotic spindle orientation"/>
    <property type="evidence" value="ECO:0007669"/>
    <property type="project" value="UniProtKB-UniRule"/>
</dbReference>